<feature type="compositionally biased region" description="Low complexity" evidence="1">
    <location>
        <begin position="111"/>
        <end position="128"/>
    </location>
</feature>
<dbReference type="NCBIfam" id="TIGR02532">
    <property type="entry name" value="IV_pilin_GFxxxE"/>
    <property type="match status" value="1"/>
</dbReference>
<evidence type="ECO:0000256" key="1">
    <source>
        <dbReference type="SAM" id="MobiDB-lite"/>
    </source>
</evidence>
<proteinExistence type="predicted"/>
<evidence type="ECO:0000313" key="3">
    <source>
        <dbReference type="EMBL" id="AHF26004.1"/>
    </source>
</evidence>
<evidence type="ECO:0008006" key="4">
    <source>
        <dbReference type="Google" id="ProtNLM"/>
    </source>
</evidence>
<dbReference type="Pfam" id="PF07963">
    <property type="entry name" value="N_methyl"/>
    <property type="match status" value="1"/>
</dbReference>
<protein>
    <recommendedName>
        <fullName evidence="4">Prepilin-type N-terminal cleavage/methylation domain-containing protein</fullName>
    </recommendedName>
</protein>
<keyword evidence="2" id="KW-0812">Transmembrane</keyword>
<dbReference type="InterPro" id="IPR012902">
    <property type="entry name" value="N_methyl_site"/>
</dbReference>
<feature type="compositionally biased region" description="Acidic residues" evidence="1">
    <location>
        <begin position="100"/>
        <end position="110"/>
    </location>
</feature>
<accession>W0FR75</accession>
<reference evidence="3" key="1">
    <citation type="journal article" date="2013" name="PLoS ONE">
        <title>Metagenomic insights into the carbohydrate-active enzymes carried by the microorganisms adhering to solid digesta in the rumen of cows.</title>
        <authorList>
            <person name="Wang L."/>
            <person name="Hatem A."/>
            <person name="Catalyurek U.V."/>
            <person name="Morrison M."/>
            <person name="Yu Z."/>
        </authorList>
    </citation>
    <scope>NUCLEOTIDE SEQUENCE</scope>
</reference>
<name>W0FR75_9BACT</name>
<dbReference type="EMBL" id="KC246862">
    <property type="protein sequence ID" value="AHF26004.1"/>
    <property type="molecule type" value="Genomic_DNA"/>
</dbReference>
<evidence type="ECO:0000256" key="2">
    <source>
        <dbReference type="SAM" id="Phobius"/>
    </source>
</evidence>
<dbReference type="AlphaFoldDB" id="W0FR75"/>
<keyword evidence="2" id="KW-1133">Transmembrane helix</keyword>
<feature type="transmembrane region" description="Helical" evidence="2">
    <location>
        <begin position="12"/>
        <end position="38"/>
    </location>
</feature>
<keyword evidence="2" id="KW-0472">Membrane</keyword>
<sequence>MVCKKSKMTKKGFTLTEVIVVVAIIVILAGAGITGVIVSINDYNRYKEDLEENGGYHFEADAHDAVENMLKGAGSPIPDNTSFPDPTEITPTPTPANDPDPGDDDDDDETTTTTTVVQPDPTTTQNNNNGGGTPVPSSNYSHSTDLFNWGNTVAQTTVNLKKNTSYKTVTVSVSYDTTIDSVSMYNGWNATISPDGKTVTYTGNYDINNSSYTFQSRTSLPGGSTVKVKDVKIYYTS</sequence>
<feature type="region of interest" description="Disordered" evidence="1">
    <location>
        <begin position="70"/>
        <end position="142"/>
    </location>
</feature>
<organism evidence="3">
    <name type="scientific">uncultured bacterium Contigcl_1565</name>
    <dbReference type="NCBI Taxonomy" id="1393654"/>
    <lineage>
        <taxon>Bacteria</taxon>
        <taxon>environmental samples</taxon>
    </lineage>
</organism>